<evidence type="ECO:0000259" key="2">
    <source>
        <dbReference type="Pfam" id="PF03478"/>
    </source>
</evidence>
<sequence>MEVEPACPVEVEPTPMEVEVEVEPTPNVWEDAPDNILLRVAAFLPFRLDRLRMCSVNPHWRRALCGWGQGRPPQLPLLPPLAPLLPWLVFPNTEEPSLFCAMDRISYPLRLPRDVRNARFCGSCEGGWFLLALDMRPTQYALYNLYFGHRIPVPGGLTIPDDTGAGNRPLVLRAATFTSSPTAAGPNGYMIGAIALVCAKWCAAFWREGLPNWITSESDDLWMSRPPQDVKFVGGAFFFITADENIVTYCPTLAGDENQFVMRRFDCDMLQRDGYADDLQGNASIARYLVDSRGVLHMVLRYIYNNQGTTRFRVFKFQVLPQLVDGVPPPASATWVSVSELDGQMLFLGRGCSRSIEVEQFLGFDFEGSTIYFPDDRFIPNPEPTVDNRRSYSFIDMGKYSLQQDGQGALQPWPPVDRRPARSDRAPPTWWLH</sequence>
<organism evidence="3 4">
    <name type="scientific">Hordeum vulgare subsp. vulgare</name>
    <name type="common">Domesticated barley</name>
    <dbReference type="NCBI Taxonomy" id="112509"/>
    <lineage>
        <taxon>Eukaryota</taxon>
        <taxon>Viridiplantae</taxon>
        <taxon>Streptophyta</taxon>
        <taxon>Embryophyta</taxon>
        <taxon>Tracheophyta</taxon>
        <taxon>Spermatophyta</taxon>
        <taxon>Magnoliopsida</taxon>
        <taxon>Liliopsida</taxon>
        <taxon>Poales</taxon>
        <taxon>Poaceae</taxon>
        <taxon>BOP clade</taxon>
        <taxon>Pooideae</taxon>
        <taxon>Triticodae</taxon>
        <taxon>Triticeae</taxon>
        <taxon>Hordeinae</taxon>
        <taxon>Hordeum</taxon>
    </lineage>
</organism>
<dbReference type="Proteomes" id="UP000011116">
    <property type="component" value="Chromosome 3H"/>
</dbReference>
<evidence type="ECO:0000313" key="4">
    <source>
        <dbReference type="Proteomes" id="UP000011116"/>
    </source>
</evidence>
<dbReference type="PANTHER" id="PTHR33110">
    <property type="entry name" value="F-BOX/KELCH-REPEAT PROTEIN-RELATED"/>
    <property type="match status" value="1"/>
</dbReference>
<dbReference type="Gramene" id="HORVU.MOREX.r3.3HG0267570.1">
    <property type="protein sequence ID" value="HORVU.MOREX.r3.3HG0267570.1.CDS1"/>
    <property type="gene ID" value="HORVU.MOREX.r3.3HG0267570"/>
</dbReference>
<protein>
    <recommendedName>
        <fullName evidence="2">KIB1-4 beta-propeller domain-containing protein</fullName>
    </recommendedName>
</protein>
<keyword evidence="4" id="KW-1185">Reference proteome</keyword>
<proteinExistence type="predicted"/>
<reference evidence="3" key="2">
    <citation type="submission" date="2020-10" db="EMBL/GenBank/DDBJ databases">
        <authorList>
            <person name="Scholz U."/>
            <person name="Mascher M."/>
            <person name="Fiebig A."/>
        </authorList>
    </citation>
    <scope>NUCLEOTIDE SEQUENCE [LARGE SCALE GENOMIC DNA]</scope>
    <source>
        <strain evidence="3">cv. Morex</strain>
    </source>
</reference>
<accession>A0A8I6X619</accession>
<feature type="compositionally biased region" description="Basic and acidic residues" evidence="1">
    <location>
        <begin position="416"/>
        <end position="425"/>
    </location>
</feature>
<reference evidence="3" key="3">
    <citation type="submission" date="2022-01" db="UniProtKB">
        <authorList>
            <consortium name="EnsemblPlants"/>
        </authorList>
    </citation>
    <scope>IDENTIFICATION</scope>
    <source>
        <strain evidence="3">subsp. vulgare</strain>
    </source>
</reference>
<dbReference type="EnsemblPlants" id="HORVU.MOREX.r3.3HG0267570.1">
    <property type="protein sequence ID" value="HORVU.MOREX.r3.3HG0267570.1.CDS1"/>
    <property type="gene ID" value="HORVU.MOREX.r3.3HG0267570"/>
</dbReference>
<dbReference type="Pfam" id="PF03478">
    <property type="entry name" value="Beta-prop_KIB1-4"/>
    <property type="match status" value="1"/>
</dbReference>
<evidence type="ECO:0000313" key="3">
    <source>
        <dbReference type="EnsemblPlants" id="HORVU.MOREX.r3.3HG0267570.1.CDS1"/>
    </source>
</evidence>
<feature type="region of interest" description="Disordered" evidence="1">
    <location>
        <begin position="405"/>
        <end position="433"/>
    </location>
</feature>
<dbReference type="Gramene" id="HORVU.MOREX.r2.3HG0221790.1">
    <property type="protein sequence ID" value="HORVU.MOREX.r2.3HG0221790.1.CDS.1"/>
    <property type="gene ID" value="HORVU.MOREX.r2.3HG0221790"/>
</dbReference>
<dbReference type="PANTHER" id="PTHR33110:SF97">
    <property type="entry name" value="DUF295 DOMAIN-CONTAINING PROTEIN"/>
    <property type="match status" value="1"/>
</dbReference>
<dbReference type="AlphaFoldDB" id="A0A8I6X619"/>
<reference evidence="4" key="1">
    <citation type="journal article" date="2012" name="Nature">
        <title>A physical, genetic and functional sequence assembly of the barley genome.</title>
        <authorList>
            <consortium name="The International Barley Genome Sequencing Consortium"/>
            <person name="Mayer K.F."/>
            <person name="Waugh R."/>
            <person name="Brown J.W."/>
            <person name="Schulman A."/>
            <person name="Langridge P."/>
            <person name="Platzer M."/>
            <person name="Fincher G.B."/>
            <person name="Muehlbauer G.J."/>
            <person name="Sato K."/>
            <person name="Close T.J."/>
            <person name="Wise R.P."/>
            <person name="Stein N."/>
        </authorList>
    </citation>
    <scope>NUCLEOTIDE SEQUENCE [LARGE SCALE GENOMIC DNA]</scope>
    <source>
        <strain evidence="4">cv. Morex</strain>
    </source>
</reference>
<evidence type="ECO:0000256" key="1">
    <source>
        <dbReference type="SAM" id="MobiDB-lite"/>
    </source>
</evidence>
<name>A0A8I6X619_HORVV</name>
<dbReference type="InterPro" id="IPR005174">
    <property type="entry name" value="KIB1-4_b-propeller"/>
</dbReference>
<feature type="domain" description="KIB1-4 beta-propeller" evidence="2">
    <location>
        <begin position="105"/>
        <end position="382"/>
    </location>
</feature>